<gene>
    <name evidence="5" type="ORF">FRC54_00395</name>
</gene>
<protein>
    <submittedName>
        <fullName evidence="5">Restriction endonuclease subunit S</fullName>
    </submittedName>
</protein>
<dbReference type="Gene3D" id="3.90.220.20">
    <property type="entry name" value="DNA methylase specificity domains"/>
    <property type="match status" value="2"/>
</dbReference>
<keyword evidence="5" id="KW-0378">Hydrolase</keyword>
<keyword evidence="3" id="KW-0238">DNA-binding</keyword>
<evidence type="ECO:0000259" key="4">
    <source>
        <dbReference type="Pfam" id="PF01420"/>
    </source>
</evidence>
<dbReference type="CDD" id="cd17244">
    <property type="entry name" value="RMtype1_S_Apa101655I-TRD2-CR2_like"/>
    <property type="match status" value="1"/>
</dbReference>
<keyword evidence="5" id="KW-0540">Nuclease</keyword>
<feature type="domain" description="Type I restriction modification DNA specificity" evidence="4">
    <location>
        <begin position="3"/>
        <end position="184"/>
    </location>
</feature>
<dbReference type="EMBL" id="VOGC01000002">
    <property type="protein sequence ID" value="MQN00453.1"/>
    <property type="molecule type" value="Genomic_DNA"/>
</dbReference>
<sequence>MSWKKVKFKDLYEEDSKNGIYKSSKFHGYGTKIVNMGELFSYGFIGNQEMRRIVVSDKERQAFGLKEGDLLFARRSLVESGAGKCSIVRNLSEPSVFESSLIRVRLNEKICNPLFYYYWFRSHSGKEQISSLVNGVNVKGIKSSSLKEIDVVLPDMSTQNTISNFLILFDNLIENNQKQIKLLEEAAQRIYKEWFVDLRFPGHENTEIENGMPNTWKTIQAMELCKITIGKTPPRSESYWFTDKGGIPWVSISDMNDAVFLFNTKEQLTGEAIKRNSVKVVPRGTILLSFKLTVGRVAIAEKKMATNEAIAHFYVDDTIREYLFCYLSNFNFDVLGSTSSISKAINSKIVKSMPIVLPDNETLTKFHDKVKSLFLKIENCQKNIYMLSEARDRLLPKLMSGEIEV</sequence>
<dbReference type="Pfam" id="PF01420">
    <property type="entry name" value="Methylase_S"/>
    <property type="match status" value="2"/>
</dbReference>
<dbReference type="SUPFAM" id="SSF116734">
    <property type="entry name" value="DNA methylase specificity domain"/>
    <property type="match status" value="2"/>
</dbReference>
<evidence type="ECO:0000256" key="3">
    <source>
        <dbReference type="ARBA" id="ARBA00023125"/>
    </source>
</evidence>
<keyword evidence="5" id="KW-0255">Endonuclease</keyword>
<evidence type="ECO:0000256" key="2">
    <source>
        <dbReference type="ARBA" id="ARBA00022747"/>
    </source>
</evidence>
<dbReference type="GO" id="GO:0004519">
    <property type="term" value="F:endonuclease activity"/>
    <property type="evidence" value="ECO:0007669"/>
    <property type="project" value="UniProtKB-KW"/>
</dbReference>
<keyword evidence="6" id="KW-1185">Reference proteome</keyword>
<comment type="similarity">
    <text evidence="1">Belongs to the type-I restriction system S methylase family.</text>
</comment>
<keyword evidence="2" id="KW-0680">Restriction system</keyword>
<dbReference type="Gene3D" id="1.10.287.1120">
    <property type="entry name" value="Bipartite methylase S protein"/>
    <property type="match status" value="1"/>
</dbReference>
<dbReference type="AlphaFoldDB" id="A0A6N7IW21"/>
<dbReference type="Proteomes" id="UP000460257">
    <property type="component" value="Unassembled WGS sequence"/>
</dbReference>
<comment type="caution">
    <text evidence="5">The sequence shown here is derived from an EMBL/GenBank/DDBJ whole genome shotgun (WGS) entry which is preliminary data.</text>
</comment>
<dbReference type="CDD" id="cd17517">
    <property type="entry name" value="RMtype1_S_EcoKI_StySPI-TRD2-CR2_like"/>
    <property type="match status" value="1"/>
</dbReference>
<reference evidence="5" key="1">
    <citation type="journal article" date="2020" name="Appl. Environ. Microbiol.">
        <title>Medium-Chain Fatty Acid Synthesis by 'Candidatus Weimeria bifida' gen. nov., sp. nov., and 'Candidatus Pseudoramibacter fermentans' sp. nov.</title>
        <authorList>
            <person name="Scarborough M.J."/>
            <person name="Myers K.S."/>
            <person name="Donohue T.J."/>
            <person name="Noguera D.R."/>
        </authorList>
    </citation>
    <scope>NUCLEOTIDE SEQUENCE</scope>
    <source>
        <strain evidence="5">LCO1.1</strain>
    </source>
</reference>
<dbReference type="PANTHER" id="PTHR30408">
    <property type="entry name" value="TYPE-1 RESTRICTION ENZYME ECOKI SPECIFICITY PROTEIN"/>
    <property type="match status" value="1"/>
</dbReference>
<dbReference type="PANTHER" id="PTHR30408:SF13">
    <property type="entry name" value="TYPE I RESTRICTION ENZYME HINDI SPECIFICITY SUBUNIT"/>
    <property type="match status" value="1"/>
</dbReference>
<dbReference type="InterPro" id="IPR044946">
    <property type="entry name" value="Restrct_endonuc_typeI_TRD_sf"/>
</dbReference>
<evidence type="ECO:0000313" key="6">
    <source>
        <dbReference type="Proteomes" id="UP000460257"/>
    </source>
</evidence>
<dbReference type="GO" id="GO:0009307">
    <property type="term" value="P:DNA restriction-modification system"/>
    <property type="evidence" value="ECO:0007669"/>
    <property type="project" value="UniProtKB-KW"/>
</dbReference>
<dbReference type="GO" id="GO:0003677">
    <property type="term" value="F:DNA binding"/>
    <property type="evidence" value="ECO:0007669"/>
    <property type="project" value="UniProtKB-KW"/>
</dbReference>
<dbReference type="InterPro" id="IPR052021">
    <property type="entry name" value="Type-I_RS_S_subunit"/>
</dbReference>
<evidence type="ECO:0000256" key="1">
    <source>
        <dbReference type="ARBA" id="ARBA00010923"/>
    </source>
</evidence>
<feature type="domain" description="Type I restriction modification DNA specificity" evidence="4">
    <location>
        <begin position="213"/>
        <end position="378"/>
    </location>
</feature>
<dbReference type="InterPro" id="IPR000055">
    <property type="entry name" value="Restrct_endonuc_typeI_TRD"/>
</dbReference>
<evidence type="ECO:0000313" key="5">
    <source>
        <dbReference type="EMBL" id="MQN00453.1"/>
    </source>
</evidence>
<proteinExistence type="inferred from homology"/>
<name>A0A6N7IW21_9FIRM</name>
<organism evidence="5 6">
    <name type="scientific">Candidatus Weimeria bifida</name>
    <dbReference type="NCBI Taxonomy" id="2599074"/>
    <lineage>
        <taxon>Bacteria</taxon>
        <taxon>Bacillati</taxon>
        <taxon>Bacillota</taxon>
        <taxon>Clostridia</taxon>
        <taxon>Lachnospirales</taxon>
        <taxon>Lachnospiraceae</taxon>
        <taxon>Candidatus Weimeria</taxon>
    </lineage>
</organism>
<accession>A0A6N7IW21</accession>